<protein>
    <submittedName>
        <fullName evidence="7">Protein LemA</fullName>
    </submittedName>
</protein>
<gene>
    <name evidence="7" type="ORF">BJL86_2510</name>
</gene>
<keyword evidence="3 6" id="KW-0812">Transmembrane</keyword>
<keyword evidence="5 6" id="KW-0472">Membrane</keyword>
<keyword evidence="4 6" id="KW-1133">Transmembrane helix</keyword>
<evidence type="ECO:0000256" key="2">
    <source>
        <dbReference type="ARBA" id="ARBA00008854"/>
    </source>
</evidence>
<dbReference type="STRING" id="499555.BJL86_2510"/>
<dbReference type="SUPFAM" id="SSF140478">
    <property type="entry name" value="LemA-like"/>
    <property type="match status" value="1"/>
</dbReference>
<evidence type="ECO:0000313" key="7">
    <source>
        <dbReference type="EMBL" id="ANI93273.1"/>
    </source>
</evidence>
<evidence type="ECO:0000256" key="3">
    <source>
        <dbReference type="ARBA" id="ARBA00022692"/>
    </source>
</evidence>
<evidence type="ECO:0000256" key="4">
    <source>
        <dbReference type="ARBA" id="ARBA00022989"/>
    </source>
</evidence>
<comment type="similarity">
    <text evidence="2">Belongs to the LemA family.</text>
</comment>
<evidence type="ECO:0000256" key="5">
    <source>
        <dbReference type="ARBA" id="ARBA00023136"/>
    </source>
</evidence>
<dbReference type="OrthoDB" id="9804152at2"/>
<reference evidence="7 8" key="1">
    <citation type="submission" date="2016-06" db="EMBL/GenBank/DDBJ databases">
        <title>Complete genome sequence of a saline-alkali tolerant type strain Dietzia timorensis ID05-A0528T.</title>
        <authorList>
            <person name="Wu X."/>
        </authorList>
    </citation>
    <scope>NUCLEOTIDE SEQUENCE [LARGE SCALE GENOMIC DNA]</scope>
    <source>
        <strain evidence="7 8">ID05-A0528</strain>
    </source>
</reference>
<dbReference type="EMBL" id="CP015961">
    <property type="protein sequence ID" value="ANI93273.1"/>
    <property type="molecule type" value="Genomic_DNA"/>
</dbReference>
<dbReference type="KEGG" id="dtm:BJL86_2510"/>
<accession>A0A173LMZ6</accession>
<dbReference type="AlphaFoldDB" id="A0A173LMZ6"/>
<dbReference type="InterPro" id="IPR007156">
    <property type="entry name" value="MamQ_LemA"/>
</dbReference>
<evidence type="ECO:0000256" key="1">
    <source>
        <dbReference type="ARBA" id="ARBA00004167"/>
    </source>
</evidence>
<dbReference type="Pfam" id="PF04011">
    <property type="entry name" value="LemA"/>
    <property type="match status" value="1"/>
</dbReference>
<dbReference type="InterPro" id="IPR023353">
    <property type="entry name" value="LemA-like_dom_sf"/>
</dbReference>
<dbReference type="Proteomes" id="UP000186104">
    <property type="component" value="Chromosome"/>
</dbReference>
<keyword evidence="8" id="KW-1185">Reference proteome</keyword>
<proteinExistence type="inferred from homology"/>
<dbReference type="Gene3D" id="1.20.1440.20">
    <property type="entry name" value="LemA-like domain"/>
    <property type="match status" value="1"/>
</dbReference>
<dbReference type="GO" id="GO:0016020">
    <property type="term" value="C:membrane"/>
    <property type="evidence" value="ECO:0007669"/>
    <property type="project" value="UniProtKB-SubCell"/>
</dbReference>
<dbReference type="RefSeq" id="WP_067477737.1">
    <property type="nucleotide sequence ID" value="NZ_CP015961.1"/>
</dbReference>
<comment type="subcellular location">
    <subcellularLocation>
        <location evidence="1">Membrane</location>
        <topology evidence="1">Single-pass membrane protein</topology>
    </subcellularLocation>
</comment>
<evidence type="ECO:0000256" key="6">
    <source>
        <dbReference type="SAM" id="Phobius"/>
    </source>
</evidence>
<feature type="transmembrane region" description="Helical" evidence="6">
    <location>
        <begin position="6"/>
        <end position="29"/>
    </location>
</feature>
<evidence type="ECO:0000313" key="8">
    <source>
        <dbReference type="Proteomes" id="UP000186104"/>
    </source>
</evidence>
<dbReference type="PANTHER" id="PTHR34478:SF2">
    <property type="entry name" value="MEMBRANE PROTEIN"/>
    <property type="match status" value="1"/>
</dbReference>
<sequence>MGTGLVILIVVIILLVVLVAVAIGMYNGLVRMRNNAREAWAQIDTQLQRRADLIPNLVETVKGYAKHESETLQRVTDARVAAQRAHETGEVRDAKAAETAYKDAMVRVNAVAEQYPDLKASQNFLSLQEELATTENKVSFARQHYNEAVNSYNTKREVFPSNIFAGMFNFKAAELFEVEDEAARRAPGVQF</sequence>
<name>A0A173LMZ6_9ACTN</name>
<organism evidence="7 8">
    <name type="scientific">Dietzia timorensis</name>
    <dbReference type="NCBI Taxonomy" id="499555"/>
    <lineage>
        <taxon>Bacteria</taxon>
        <taxon>Bacillati</taxon>
        <taxon>Actinomycetota</taxon>
        <taxon>Actinomycetes</taxon>
        <taxon>Mycobacteriales</taxon>
        <taxon>Dietziaceae</taxon>
        <taxon>Dietzia</taxon>
    </lineage>
</organism>
<dbReference type="PANTHER" id="PTHR34478">
    <property type="entry name" value="PROTEIN LEMA"/>
    <property type="match status" value="1"/>
</dbReference>